<feature type="non-terminal residue" evidence="1">
    <location>
        <position position="92"/>
    </location>
</feature>
<evidence type="ECO:0000313" key="1">
    <source>
        <dbReference type="EMBL" id="CAE7289286.1"/>
    </source>
</evidence>
<reference evidence="1" key="1">
    <citation type="submission" date="2021-02" db="EMBL/GenBank/DDBJ databases">
        <authorList>
            <person name="Dougan E. K."/>
            <person name="Rhodes N."/>
            <person name="Thang M."/>
            <person name="Chan C."/>
        </authorList>
    </citation>
    <scope>NUCLEOTIDE SEQUENCE</scope>
</reference>
<organism evidence="1 2">
    <name type="scientific">Symbiodinium necroappetens</name>
    <dbReference type="NCBI Taxonomy" id="1628268"/>
    <lineage>
        <taxon>Eukaryota</taxon>
        <taxon>Sar</taxon>
        <taxon>Alveolata</taxon>
        <taxon>Dinophyceae</taxon>
        <taxon>Suessiales</taxon>
        <taxon>Symbiodiniaceae</taxon>
        <taxon>Symbiodinium</taxon>
    </lineage>
</organism>
<dbReference type="Proteomes" id="UP000601435">
    <property type="component" value="Unassembled WGS sequence"/>
</dbReference>
<dbReference type="AlphaFoldDB" id="A0A812N544"/>
<sequence>LYATRRAIALLEHTGSVWCWGMAHYGGDCSRVWPRLRSVRQIAASGGAFAALCVDGTVVTWGAPDCGGDSSSVQEQLQGVQALQASTGAFAA</sequence>
<evidence type="ECO:0000313" key="2">
    <source>
        <dbReference type="Proteomes" id="UP000601435"/>
    </source>
</evidence>
<name>A0A812N544_9DINO</name>
<dbReference type="Gene3D" id="2.130.10.30">
    <property type="entry name" value="Regulator of chromosome condensation 1/beta-lactamase-inhibitor protein II"/>
    <property type="match status" value="1"/>
</dbReference>
<feature type="non-terminal residue" evidence="1">
    <location>
        <position position="1"/>
    </location>
</feature>
<keyword evidence="2" id="KW-1185">Reference proteome</keyword>
<dbReference type="OrthoDB" id="408724at2759"/>
<comment type="caution">
    <text evidence="1">The sequence shown here is derived from an EMBL/GenBank/DDBJ whole genome shotgun (WGS) entry which is preliminary data.</text>
</comment>
<dbReference type="SUPFAM" id="SSF50985">
    <property type="entry name" value="RCC1/BLIP-II"/>
    <property type="match status" value="1"/>
</dbReference>
<accession>A0A812N544</accession>
<gene>
    <name evidence="1" type="primary">HERC1</name>
    <name evidence="1" type="ORF">SNEC2469_LOCUS7080</name>
</gene>
<protein>
    <submittedName>
        <fullName evidence="1">HERC1 protein</fullName>
    </submittedName>
</protein>
<proteinExistence type="predicted"/>
<dbReference type="InterPro" id="IPR009091">
    <property type="entry name" value="RCC1/BLIP-II"/>
</dbReference>
<dbReference type="EMBL" id="CAJNJA010012141">
    <property type="protein sequence ID" value="CAE7289286.1"/>
    <property type="molecule type" value="Genomic_DNA"/>
</dbReference>